<dbReference type="EMBL" id="AP027735">
    <property type="protein sequence ID" value="BDZ59985.1"/>
    <property type="molecule type" value="Genomic_DNA"/>
</dbReference>
<organism evidence="1">
    <name type="scientific">Barrientosiimonas endolithica</name>
    <dbReference type="NCBI Taxonomy" id="1535208"/>
    <lineage>
        <taxon>Bacteria</taxon>
        <taxon>Bacillati</taxon>
        <taxon>Actinomycetota</taxon>
        <taxon>Actinomycetes</taxon>
        <taxon>Micrococcales</taxon>
        <taxon>Dermacoccaceae</taxon>
        <taxon>Barrientosiimonas</taxon>
    </lineage>
</organism>
<sequence length="282" mass="29605">MVISTCVAHAGYDGQVGGDSAYLGKTASETRALPAAGDYEGKVKSGTKVPPKVPYEYKTVVACGQNGPNTEGGLVCSPALTACLSVPDASGPYVRIYRRQAFPGQEPTGWRDVGTTCYPELVPGGASRPQLTLAMIRDAWSKTPFAKPALRTQPVGGRTLVTLPTYFEISWPSDGFQPDEVRTVTLLGQQVRIKPTFKSNNFVFGDGTSSGPTSSFGGPYPTGDITHKYDKAGTVTVSASTVYGGEFSVNGGAYVPIPGTATIAGPSQQLTIVTAKNRLVNE</sequence>
<proteinExistence type="predicted"/>
<reference evidence="1" key="2">
    <citation type="submission" date="2023-02" db="EMBL/GenBank/DDBJ databases">
        <authorList>
            <person name="Sun Q."/>
            <person name="Mori K."/>
        </authorList>
    </citation>
    <scope>NUCLEOTIDE SEQUENCE</scope>
    <source>
        <strain evidence="1">NBRC 110608</strain>
    </source>
</reference>
<protein>
    <recommendedName>
        <fullName evidence="2">PKD domain-containing protein</fullName>
    </recommendedName>
</protein>
<evidence type="ECO:0008006" key="2">
    <source>
        <dbReference type="Google" id="ProtNLM"/>
    </source>
</evidence>
<name>A0ABN6YW11_9MICO</name>
<reference evidence="1" key="1">
    <citation type="journal article" date="2014" name="Int. J. Syst. Evol. Microbiol.">
        <title>Complete genome of a new Firmicutes species belonging to the dominant human colonic microbiota ('Ruminococcus bicirculans') reveals two chromosomes and a selective capacity to utilize plant glucans.</title>
        <authorList>
            <consortium name="NISC Comparative Sequencing Program"/>
            <person name="Wegmann U."/>
            <person name="Louis P."/>
            <person name="Goesmann A."/>
            <person name="Henrissat B."/>
            <person name="Duncan S.H."/>
            <person name="Flint H.J."/>
        </authorList>
    </citation>
    <scope>NUCLEOTIDE SEQUENCE</scope>
    <source>
        <strain evidence="1">NBRC 110608</strain>
    </source>
</reference>
<gene>
    <name evidence="1" type="ORF">GCM10025872_36420</name>
</gene>
<evidence type="ECO:0000313" key="1">
    <source>
        <dbReference type="EMBL" id="BDZ59985.1"/>
    </source>
</evidence>
<accession>A0ABN6YW11</accession>